<evidence type="ECO:0000313" key="2">
    <source>
        <dbReference type="Proteomes" id="UP000266482"/>
    </source>
</evidence>
<gene>
    <name evidence="1" type="ORF">D3P08_19120</name>
</gene>
<dbReference type="EMBL" id="QXQA01000013">
    <property type="protein sequence ID" value="RIX50809.1"/>
    <property type="molecule type" value="Genomic_DNA"/>
</dbReference>
<protein>
    <submittedName>
        <fullName evidence="1">Uncharacterized protein</fullName>
    </submittedName>
</protein>
<reference evidence="1 2" key="1">
    <citation type="submission" date="2018-09" db="EMBL/GenBank/DDBJ databases">
        <title>Paenibacillus aracenensis nov. sp. isolated from a cave in southern Spain.</title>
        <authorList>
            <person name="Jurado V."/>
            <person name="Gutierrez-Patricio S."/>
            <person name="Gonzalez-Pimentel J.L."/>
            <person name="Miller A.Z."/>
            <person name="Laiz L."/>
            <person name="Saiz-Jimenez C."/>
        </authorList>
    </citation>
    <scope>NUCLEOTIDE SEQUENCE [LARGE SCALE GENOMIC DNA]</scope>
    <source>
        <strain evidence="1 2">DSM 22867</strain>
    </source>
</reference>
<dbReference type="RefSeq" id="WP_119601482.1">
    <property type="nucleotide sequence ID" value="NZ_QXQA01000013.1"/>
</dbReference>
<organism evidence="1 2">
    <name type="scientific">Paenibacillus nanensis</name>
    <dbReference type="NCBI Taxonomy" id="393251"/>
    <lineage>
        <taxon>Bacteria</taxon>
        <taxon>Bacillati</taxon>
        <taxon>Bacillota</taxon>
        <taxon>Bacilli</taxon>
        <taxon>Bacillales</taxon>
        <taxon>Paenibacillaceae</taxon>
        <taxon>Paenibacillus</taxon>
    </lineage>
</organism>
<dbReference type="AlphaFoldDB" id="A0A3A1UQJ3"/>
<dbReference type="OrthoDB" id="2607853at2"/>
<comment type="caution">
    <text evidence="1">The sequence shown here is derived from an EMBL/GenBank/DDBJ whole genome shotgun (WGS) entry which is preliminary data.</text>
</comment>
<evidence type="ECO:0000313" key="1">
    <source>
        <dbReference type="EMBL" id="RIX50809.1"/>
    </source>
</evidence>
<proteinExistence type="predicted"/>
<dbReference type="Proteomes" id="UP000266482">
    <property type="component" value="Unassembled WGS sequence"/>
</dbReference>
<dbReference type="PROSITE" id="PS51257">
    <property type="entry name" value="PROKAR_LIPOPROTEIN"/>
    <property type="match status" value="1"/>
</dbReference>
<sequence>MKIDYRKAVMILMLLPLITLLGCGSKGGQYENASARILKALEEKYGEEFELDKIGAGSGTMNDNTIKATVRPKSDPRIVFDVEVTKDLKKVYDKYLNVIVAQSNLAPITDLARQVWSDGRVEISNDTVLTYPTHTDRDMTYEKFLELYPSNWQVIFVFVNASNYIDENGEMNEDAEIEKYKSFAKLLEANKYVKSGVSIVYLSEQAYGRLDSIQQETVNVEQVLYKEQEEEGLLNSVTRNGFDLLENGELSKSDNAFKETFSVWRESRQKYIRDKGEE</sequence>
<name>A0A3A1UQJ3_9BACL</name>
<keyword evidence="2" id="KW-1185">Reference proteome</keyword>
<accession>A0A3A1UQJ3</accession>